<keyword evidence="4" id="KW-1185">Reference proteome</keyword>
<evidence type="ECO:0000313" key="4">
    <source>
        <dbReference type="Proteomes" id="UP001425155"/>
    </source>
</evidence>
<feature type="transmembrane region" description="Helical" evidence="1">
    <location>
        <begin position="164"/>
        <end position="184"/>
    </location>
</feature>
<keyword evidence="1" id="KW-1133">Transmembrane helix</keyword>
<name>A0ABU9W478_9MICO</name>
<comment type="caution">
    <text evidence="3">The sequence shown here is derived from an EMBL/GenBank/DDBJ whole genome shotgun (WGS) entry which is preliminary data.</text>
</comment>
<dbReference type="EMBL" id="JBCLVG010000002">
    <property type="protein sequence ID" value="MEN1946802.1"/>
    <property type="molecule type" value="Genomic_DNA"/>
</dbReference>
<organism evidence="3 4">
    <name type="scientific">Leifsonia stereocauli</name>
    <dbReference type="NCBI Taxonomy" id="3134136"/>
    <lineage>
        <taxon>Bacteria</taxon>
        <taxon>Bacillati</taxon>
        <taxon>Actinomycetota</taxon>
        <taxon>Actinomycetes</taxon>
        <taxon>Micrococcales</taxon>
        <taxon>Microbacteriaceae</taxon>
        <taxon>Leifsonia</taxon>
    </lineage>
</organism>
<feature type="transmembrane region" description="Helical" evidence="1">
    <location>
        <begin position="24"/>
        <end position="46"/>
    </location>
</feature>
<dbReference type="Pfam" id="PF02517">
    <property type="entry name" value="Rce1-like"/>
    <property type="match status" value="1"/>
</dbReference>
<dbReference type="Proteomes" id="UP001425155">
    <property type="component" value="Unassembled WGS sequence"/>
</dbReference>
<feature type="transmembrane region" description="Helical" evidence="1">
    <location>
        <begin position="251"/>
        <end position="269"/>
    </location>
</feature>
<sequence>MTSAETGAVTDAASTEPRELPRRFWIGLVAVIVYVLFAAVIGNALVALFPTGDEGFDFALSHFLPLAVMIVAGVWFVRRAGWTRDVWRTPAAFEARPRRWWMLAFPVLMLAQPLVTLTQVDWTQRTLLTLLLVAISTAMVGFGEELYFRGILRTSLRGHHGETVTLLVTSVLFGFAHVTGSVIAGLSVGFIAFQVTVLIVGGAAYYGVFRATGRLWVGMALHALTDFSLYVSSDSLSTKSATGTDPAPAAVAIQSIVWALTLVLLISCIRQDRSERREKKAVAEQADQPAVVSD</sequence>
<keyword evidence="1" id="KW-0812">Transmembrane</keyword>
<keyword evidence="1" id="KW-0472">Membrane</keyword>
<gene>
    <name evidence="3" type="ORF">WJX64_09605</name>
</gene>
<evidence type="ECO:0000259" key="2">
    <source>
        <dbReference type="Pfam" id="PF02517"/>
    </source>
</evidence>
<protein>
    <submittedName>
        <fullName evidence="3">Type II CAAX endopeptidase family protein</fullName>
    </submittedName>
</protein>
<feature type="domain" description="CAAX prenyl protease 2/Lysostaphin resistance protein A-like" evidence="2">
    <location>
        <begin position="128"/>
        <end position="227"/>
    </location>
</feature>
<accession>A0ABU9W478</accession>
<reference evidence="3 4" key="1">
    <citation type="submission" date="2024-03" db="EMBL/GenBank/DDBJ databases">
        <title>YIM 134122 draft genome.</title>
        <authorList>
            <person name="Zuo S."/>
            <person name="Xiong L."/>
        </authorList>
    </citation>
    <scope>NUCLEOTIDE SEQUENCE [LARGE SCALE GENOMIC DNA]</scope>
    <source>
        <strain evidence="3 4">YIM 134122</strain>
    </source>
</reference>
<dbReference type="InterPro" id="IPR003675">
    <property type="entry name" value="Rce1/LyrA-like_dom"/>
</dbReference>
<evidence type="ECO:0000256" key="1">
    <source>
        <dbReference type="SAM" id="Phobius"/>
    </source>
</evidence>
<feature type="transmembrane region" description="Helical" evidence="1">
    <location>
        <begin position="190"/>
        <end position="208"/>
    </location>
</feature>
<dbReference type="RefSeq" id="WP_342113460.1">
    <property type="nucleotide sequence ID" value="NZ_JBCAUN010000002.1"/>
</dbReference>
<proteinExistence type="predicted"/>
<feature type="transmembrane region" description="Helical" evidence="1">
    <location>
        <begin position="126"/>
        <end position="143"/>
    </location>
</feature>
<feature type="transmembrane region" description="Helical" evidence="1">
    <location>
        <begin position="99"/>
        <end position="120"/>
    </location>
</feature>
<evidence type="ECO:0000313" key="3">
    <source>
        <dbReference type="EMBL" id="MEN1946802.1"/>
    </source>
</evidence>
<feature type="transmembrane region" description="Helical" evidence="1">
    <location>
        <begin position="215"/>
        <end position="231"/>
    </location>
</feature>
<feature type="transmembrane region" description="Helical" evidence="1">
    <location>
        <begin position="58"/>
        <end position="78"/>
    </location>
</feature>